<evidence type="ECO:0000313" key="9">
    <source>
        <dbReference type="Proteomes" id="UP000054740"/>
    </source>
</evidence>
<dbReference type="Gene3D" id="3.40.50.720">
    <property type="entry name" value="NAD(P)-binding Rossmann-like Domain"/>
    <property type="match status" value="1"/>
</dbReference>
<dbReference type="InterPro" id="IPR036291">
    <property type="entry name" value="NAD(P)-bd_dom_sf"/>
</dbReference>
<dbReference type="UniPathway" id="UPA00124"/>
<dbReference type="Gene3D" id="3.90.25.10">
    <property type="entry name" value="UDP-galactose 4-epimerase, domain 1"/>
    <property type="match status" value="1"/>
</dbReference>
<keyword evidence="6" id="KW-0560">Oxidoreductase</keyword>
<keyword evidence="6" id="KW-0521">NADP</keyword>
<evidence type="ECO:0000256" key="2">
    <source>
        <dbReference type="ARBA" id="ARBA00010944"/>
    </source>
</evidence>
<evidence type="ECO:0000256" key="5">
    <source>
        <dbReference type="ARBA" id="ARBA00048200"/>
    </source>
</evidence>
<dbReference type="NCBIfam" id="TIGR01214">
    <property type="entry name" value="rmlD"/>
    <property type="match status" value="1"/>
</dbReference>
<proteinExistence type="inferred from homology"/>
<gene>
    <name evidence="8" type="ORF">AWB70_06912</name>
</gene>
<dbReference type="GO" id="GO:0008831">
    <property type="term" value="F:dTDP-4-dehydrorhamnose reductase activity"/>
    <property type="evidence" value="ECO:0007669"/>
    <property type="project" value="UniProtKB-EC"/>
</dbReference>
<evidence type="ECO:0000256" key="6">
    <source>
        <dbReference type="RuleBase" id="RU364082"/>
    </source>
</evidence>
<dbReference type="GO" id="GO:0005829">
    <property type="term" value="C:cytosol"/>
    <property type="evidence" value="ECO:0007669"/>
    <property type="project" value="TreeGrafter"/>
</dbReference>
<sequence length="305" mass="32696">MNEEKVMTARAQRTILVTGVNGQVGFELRRSLQGLGRVVALDRAALDLADPASIRACVRSLKPAVIVNPAAYTAVDQAESDAAAARAINVQAPALLAEEAKRLDALLVHYSTDYVFDGAGTHAYREDDATAPQNVYGATKLEGEQAIAASGASHLVFRTSWVYGLRGRNFLLTMLKLGRERDELRVVADQIGAPTWSATIAALTASVIAQGVANRTDFADWAREKSGVFHLTSSGSTSWAGFAEAIFAEAQLEHPPRVIPIPSSDYPTPARRPSNSRLDGAKLARTFGLVAPDWREALALCLASR</sequence>
<reference evidence="9" key="1">
    <citation type="submission" date="2016-01" db="EMBL/GenBank/DDBJ databases">
        <authorList>
            <person name="Peeters C."/>
        </authorList>
    </citation>
    <scope>NUCLEOTIDE SEQUENCE [LARGE SCALE GENOMIC DNA]</scope>
</reference>
<dbReference type="Proteomes" id="UP000054740">
    <property type="component" value="Unassembled WGS sequence"/>
</dbReference>
<comment type="catalytic activity">
    <reaction evidence="5 6">
        <text>dTDP-beta-L-rhamnose + NADP(+) = dTDP-4-dehydro-beta-L-rhamnose + NADPH + H(+)</text>
        <dbReference type="Rhea" id="RHEA:21796"/>
        <dbReference type="ChEBI" id="CHEBI:15378"/>
        <dbReference type="ChEBI" id="CHEBI:57510"/>
        <dbReference type="ChEBI" id="CHEBI:57783"/>
        <dbReference type="ChEBI" id="CHEBI:58349"/>
        <dbReference type="ChEBI" id="CHEBI:62830"/>
        <dbReference type="EC" id="1.1.1.133"/>
    </reaction>
</comment>
<accession>A0A158JKB1</accession>
<dbReference type="CDD" id="cd05254">
    <property type="entry name" value="dTDP_HR_like_SDR_e"/>
    <property type="match status" value="1"/>
</dbReference>
<comment type="pathway">
    <text evidence="1 6">Carbohydrate biosynthesis; dTDP-L-rhamnose biosynthesis.</text>
</comment>
<evidence type="ECO:0000256" key="3">
    <source>
        <dbReference type="ARBA" id="ARBA00012929"/>
    </source>
</evidence>
<dbReference type="PANTHER" id="PTHR10491:SF4">
    <property type="entry name" value="METHIONINE ADENOSYLTRANSFERASE 2 SUBUNIT BETA"/>
    <property type="match status" value="1"/>
</dbReference>
<dbReference type="EMBL" id="FCNY02000030">
    <property type="protein sequence ID" value="SAL69332.1"/>
    <property type="molecule type" value="Genomic_DNA"/>
</dbReference>
<comment type="function">
    <text evidence="6">Catalyzes the reduction of dTDP-6-deoxy-L-lyxo-4-hexulose to yield dTDP-L-rhamnose.</text>
</comment>
<dbReference type="Pfam" id="PF04321">
    <property type="entry name" value="RmlD_sub_bind"/>
    <property type="match status" value="1"/>
</dbReference>
<evidence type="ECO:0000313" key="8">
    <source>
        <dbReference type="EMBL" id="SAL69332.1"/>
    </source>
</evidence>
<dbReference type="GO" id="GO:0019305">
    <property type="term" value="P:dTDP-rhamnose biosynthetic process"/>
    <property type="evidence" value="ECO:0007669"/>
    <property type="project" value="UniProtKB-UniPathway"/>
</dbReference>
<evidence type="ECO:0000256" key="4">
    <source>
        <dbReference type="ARBA" id="ARBA00017099"/>
    </source>
</evidence>
<dbReference type="EC" id="1.1.1.133" evidence="3 6"/>
<dbReference type="InterPro" id="IPR005913">
    <property type="entry name" value="dTDP_dehydrorham_reduct"/>
</dbReference>
<name>A0A158JKB1_CABCO</name>
<dbReference type="SUPFAM" id="SSF51735">
    <property type="entry name" value="NAD(P)-binding Rossmann-fold domains"/>
    <property type="match status" value="1"/>
</dbReference>
<feature type="domain" description="RmlD-like substrate binding" evidence="7">
    <location>
        <begin position="14"/>
        <end position="303"/>
    </location>
</feature>
<comment type="cofactor">
    <cofactor evidence="6">
        <name>Mg(2+)</name>
        <dbReference type="ChEBI" id="CHEBI:18420"/>
    </cofactor>
    <text evidence="6">Binds 1 Mg(2+) ion per monomer.</text>
</comment>
<keyword evidence="9" id="KW-1185">Reference proteome</keyword>
<comment type="similarity">
    <text evidence="2 6">Belongs to the dTDP-4-dehydrorhamnose reductase family.</text>
</comment>
<evidence type="ECO:0000256" key="1">
    <source>
        <dbReference type="ARBA" id="ARBA00004781"/>
    </source>
</evidence>
<dbReference type="AlphaFoldDB" id="A0A158JKB1"/>
<evidence type="ECO:0000259" key="7">
    <source>
        <dbReference type="Pfam" id="PF04321"/>
    </source>
</evidence>
<dbReference type="InterPro" id="IPR029903">
    <property type="entry name" value="RmlD-like-bd"/>
</dbReference>
<dbReference type="PANTHER" id="PTHR10491">
    <property type="entry name" value="DTDP-4-DEHYDRORHAMNOSE REDUCTASE"/>
    <property type="match status" value="1"/>
</dbReference>
<protein>
    <recommendedName>
        <fullName evidence="4 6">dTDP-4-dehydrorhamnose reductase</fullName>
        <ecNumber evidence="3 6">1.1.1.133</ecNumber>
    </recommendedName>
</protein>
<organism evidence="8 9">
    <name type="scientific">Caballeronia cordobensis</name>
    <name type="common">Burkholderia cordobensis</name>
    <dbReference type="NCBI Taxonomy" id="1353886"/>
    <lineage>
        <taxon>Bacteria</taxon>
        <taxon>Pseudomonadati</taxon>
        <taxon>Pseudomonadota</taxon>
        <taxon>Betaproteobacteria</taxon>
        <taxon>Burkholderiales</taxon>
        <taxon>Burkholderiaceae</taxon>
        <taxon>Caballeronia</taxon>
    </lineage>
</organism>